<gene>
    <name evidence="2" type="ORF">EDC30_11771</name>
</gene>
<dbReference type="AlphaFoldDB" id="A0A4R3HPR5"/>
<keyword evidence="1" id="KW-1133">Transmembrane helix</keyword>
<keyword evidence="3" id="KW-1185">Reference proteome</keyword>
<proteinExistence type="predicted"/>
<dbReference type="OrthoDB" id="8915060at2"/>
<evidence type="ECO:0000313" key="3">
    <source>
        <dbReference type="Proteomes" id="UP000295382"/>
    </source>
</evidence>
<feature type="transmembrane region" description="Helical" evidence="1">
    <location>
        <begin position="61"/>
        <end position="85"/>
    </location>
</feature>
<accession>A0A4R3HPR5</accession>
<name>A0A4R3HPR5_PAULE</name>
<organism evidence="2 3">
    <name type="scientific">Paucimonas lemoignei</name>
    <name type="common">Pseudomonas lemoignei</name>
    <dbReference type="NCBI Taxonomy" id="29443"/>
    <lineage>
        <taxon>Bacteria</taxon>
        <taxon>Pseudomonadati</taxon>
        <taxon>Pseudomonadota</taxon>
        <taxon>Betaproteobacteria</taxon>
        <taxon>Burkholderiales</taxon>
        <taxon>Burkholderiaceae</taxon>
        <taxon>Paucimonas</taxon>
    </lineage>
</organism>
<dbReference type="EMBL" id="SLZQ01000017">
    <property type="protein sequence ID" value="TCS33316.1"/>
    <property type="molecule type" value="Genomic_DNA"/>
</dbReference>
<keyword evidence="1" id="KW-0812">Transmembrane</keyword>
<evidence type="ECO:0000256" key="1">
    <source>
        <dbReference type="SAM" id="Phobius"/>
    </source>
</evidence>
<reference evidence="2 3" key="1">
    <citation type="submission" date="2019-03" db="EMBL/GenBank/DDBJ databases">
        <title>Genomic Encyclopedia of Type Strains, Phase IV (KMG-IV): sequencing the most valuable type-strain genomes for metagenomic binning, comparative biology and taxonomic classification.</title>
        <authorList>
            <person name="Goeker M."/>
        </authorList>
    </citation>
    <scope>NUCLEOTIDE SEQUENCE [LARGE SCALE GENOMIC DNA]</scope>
    <source>
        <strain evidence="2 3">DSM 7445</strain>
    </source>
</reference>
<dbReference type="RefSeq" id="WP_132260271.1">
    <property type="nucleotide sequence ID" value="NZ_SLZQ01000017.1"/>
</dbReference>
<dbReference type="Proteomes" id="UP000295382">
    <property type="component" value="Unassembled WGS sequence"/>
</dbReference>
<sequence>MDYTGLISKYPVERPLSKEERSDQLKQKQRMEVMPHYDLSVIKINSTFVESVDKFYSYRGILTTCNLIFAATIGFGLIATLATIFGDQDAPTWFFIGFMLL</sequence>
<comment type="caution">
    <text evidence="2">The sequence shown here is derived from an EMBL/GenBank/DDBJ whole genome shotgun (WGS) entry which is preliminary data.</text>
</comment>
<protein>
    <submittedName>
        <fullName evidence="2">Uncharacterized protein</fullName>
    </submittedName>
</protein>
<keyword evidence="1" id="KW-0472">Membrane</keyword>
<evidence type="ECO:0000313" key="2">
    <source>
        <dbReference type="EMBL" id="TCS33316.1"/>
    </source>
</evidence>